<proteinExistence type="predicted"/>
<evidence type="ECO:0000313" key="2">
    <source>
        <dbReference type="Proteomes" id="UP000287876"/>
    </source>
</evidence>
<dbReference type="Proteomes" id="UP000287876">
    <property type="component" value="Segment"/>
</dbReference>
<reference evidence="1 2" key="1">
    <citation type="submission" date="2018-12" db="EMBL/GenBank/DDBJ databases">
        <authorList>
            <person name="Betsko A.J."/>
            <person name="Stoner T.H."/>
            <person name="Garlena R.A."/>
            <person name="Russell D.A."/>
            <person name="Pope W.H."/>
            <person name="Jacobs-Sera D."/>
            <person name="Hatfull G.F."/>
        </authorList>
    </citation>
    <scope>NUCLEOTIDE SEQUENCE [LARGE SCALE GENOMIC DNA]</scope>
</reference>
<name>A0A3S9UB45_9CAUD</name>
<evidence type="ECO:0000313" key="1">
    <source>
        <dbReference type="EMBL" id="AZS07496.1"/>
    </source>
</evidence>
<protein>
    <submittedName>
        <fullName evidence="1">Uncharacterized protein</fullName>
    </submittedName>
</protein>
<accession>A0A3S9UB45</accession>
<sequence>MRDKVRDELASRIVRAQYGSPRQTTYEAVDAILEKFDVTEKPGPAVPFGTIRVTASSDGRAVNVFISNGDGTWVTIFHDKGHGEGHLNWSAPWDGLDPGEKEVYRP</sequence>
<dbReference type="EMBL" id="MK279849">
    <property type="protein sequence ID" value="AZS07496.1"/>
    <property type="molecule type" value="Genomic_DNA"/>
</dbReference>
<gene>
    <name evidence="1" type="primary">159</name>
    <name evidence="1" type="ORF">PBI_DUKE13_159</name>
</gene>
<organism evidence="1 2">
    <name type="scientific">Mycobacterium phage Duke13</name>
    <dbReference type="NCBI Taxonomy" id="2499038"/>
    <lineage>
        <taxon>Viruses</taxon>
        <taxon>Duplodnaviria</taxon>
        <taxon>Heunggongvirae</taxon>
        <taxon>Uroviricota</taxon>
        <taxon>Caudoviricetes</taxon>
        <taxon>Omegavirus</taxon>
        <taxon>Omegavirus baka</taxon>
    </lineage>
</organism>